<feature type="domain" description="Transport-associated OB type 1" evidence="1">
    <location>
        <begin position="13"/>
        <end position="64"/>
    </location>
</feature>
<evidence type="ECO:0000259" key="1">
    <source>
        <dbReference type="Pfam" id="PF03459"/>
    </source>
</evidence>
<dbReference type="InterPro" id="IPR008995">
    <property type="entry name" value="Mo/tungstate-bd_C_term_dom"/>
</dbReference>
<evidence type="ECO:0000313" key="2">
    <source>
        <dbReference type="EMBL" id="MBB6484695.1"/>
    </source>
</evidence>
<evidence type="ECO:0000313" key="3">
    <source>
        <dbReference type="Proteomes" id="UP000565576"/>
    </source>
</evidence>
<dbReference type="Gene3D" id="2.40.50.140">
    <property type="entry name" value="Nucleic acid-binding proteins"/>
    <property type="match status" value="1"/>
</dbReference>
<reference evidence="2 3" key="1">
    <citation type="submission" date="2020-08" db="EMBL/GenBank/DDBJ databases">
        <title>Genomic Encyclopedia of Type Strains, Phase IV (KMG-V): Genome sequencing to study the core and pangenomes of soil and plant-associated prokaryotes.</title>
        <authorList>
            <person name="Whitman W."/>
        </authorList>
    </citation>
    <scope>NUCLEOTIDE SEQUENCE [LARGE SCALE GENOMIC DNA]</scope>
    <source>
        <strain evidence="2 3">SEMIA 4060</strain>
    </source>
</reference>
<dbReference type="SUPFAM" id="SSF50331">
    <property type="entry name" value="MOP-like"/>
    <property type="match status" value="1"/>
</dbReference>
<dbReference type="RefSeq" id="WP_210325508.1">
    <property type="nucleotide sequence ID" value="NZ_JACHBG010000003.1"/>
</dbReference>
<proteinExistence type="predicted"/>
<comment type="caution">
    <text evidence="2">The sequence shown here is derived from an EMBL/GenBank/DDBJ whole genome shotgun (WGS) entry which is preliminary data.</text>
</comment>
<dbReference type="InterPro" id="IPR005116">
    <property type="entry name" value="Transp-assoc_OB_typ1"/>
</dbReference>
<gene>
    <name evidence="2" type="ORF">GGD46_001973</name>
</gene>
<protein>
    <recommendedName>
        <fullName evidence="1">Transport-associated OB type 1 domain-containing protein</fullName>
    </recommendedName>
</protein>
<dbReference type="Pfam" id="PF03459">
    <property type="entry name" value="TOBE"/>
    <property type="match status" value="1"/>
</dbReference>
<dbReference type="EMBL" id="JACHBG010000003">
    <property type="protein sequence ID" value="MBB6484695.1"/>
    <property type="molecule type" value="Genomic_DNA"/>
</dbReference>
<accession>A0A7X0IPD1</accession>
<sequence>MRKRIGDEAAGVRANVIIIEPTDSETHLQLQAGDQSIVAAVRDRPPVSAGQPIQFRIDPAKAHLWIDWKESVCIDRRLLLLAQPPQIKSSIGTAFGFQNLVTVRSPL</sequence>
<name>A0A7X0IPD1_9HYPH</name>
<dbReference type="AlphaFoldDB" id="A0A7X0IPD1"/>
<dbReference type="InterPro" id="IPR012340">
    <property type="entry name" value="NA-bd_OB-fold"/>
</dbReference>
<organism evidence="2 3">
    <name type="scientific">Rhizobium lusitanum</name>
    <dbReference type="NCBI Taxonomy" id="293958"/>
    <lineage>
        <taxon>Bacteria</taxon>
        <taxon>Pseudomonadati</taxon>
        <taxon>Pseudomonadota</taxon>
        <taxon>Alphaproteobacteria</taxon>
        <taxon>Hyphomicrobiales</taxon>
        <taxon>Rhizobiaceae</taxon>
        <taxon>Rhizobium/Agrobacterium group</taxon>
        <taxon>Rhizobium</taxon>
    </lineage>
</organism>
<dbReference type="Proteomes" id="UP000565576">
    <property type="component" value="Unassembled WGS sequence"/>
</dbReference>